<feature type="transmembrane region" description="Helical" evidence="2">
    <location>
        <begin position="165"/>
        <end position="190"/>
    </location>
</feature>
<keyword evidence="5" id="KW-1185">Reference proteome</keyword>
<gene>
    <name evidence="4" type="ORF">BSL78_15789</name>
</gene>
<dbReference type="Gene3D" id="3.40.50.300">
    <property type="entry name" value="P-loop containing nucleotide triphosphate hydrolases"/>
    <property type="match status" value="1"/>
</dbReference>
<evidence type="ECO:0000256" key="2">
    <source>
        <dbReference type="SAM" id="Phobius"/>
    </source>
</evidence>
<protein>
    <recommendedName>
        <fullName evidence="3">NACHT domain-containing protein</fullName>
    </recommendedName>
</protein>
<keyword evidence="1" id="KW-0175">Coiled coil</keyword>
<evidence type="ECO:0000313" key="5">
    <source>
        <dbReference type="Proteomes" id="UP000230750"/>
    </source>
</evidence>
<dbReference type="PANTHER" id="PTHR46844:SF1">
    <property type="entry name" value="SLR5058 PROTEIN"/>
    <property type="match status" value="1"/>
</dbReference>
<keyword evidence="2" id="KW-1133">Transmembrane helix</keyword>
<dbReference type="AlphaFoldDB" id="A0A2G8KH91"/>
<evidence type="ECO:0000259" key="3">
    <source>
        <dbReference type="Pfam" id="PF05729"/>
    </source>
</evidence>
<dbReference type="OrthoDB" id="10685610at2759"/>
<name>A0A2G8KH91_STIJA</name>
<evidence type="ECO:0000313" key="4">
    <source>
        <dbReference type="EMBL" id="PIK47340.1"/>
    </source>
</evidence>
<feature type="domain" description="NACHT" evidence="3">
    <location>
        <begin position="289"/>
        <end position="441"/>
    </location>
</feature>
<keyword evidence="2" id="KW-0472">Membrane</keyword>
<dbReference type="Pfam" id="PF05729">
    <property type="entry name" value="NACHT"/>
    <property type="match status" value="1"/>
</dbReference>
<keyword evidence="2" id="KW-0812">Transmembrane</keyword>
<dbReference type="InterPro" id="IPR007111">
    <property type="entry name" value="NACHT_NTPase"/>
</dbReference>
<reference evidence="4 5" key="1">
    <citation type="journal article" date="2017" name="PLoS Biol.">
        <title>The sea cucumber genome provides insights into morphological evolution and visceral regeneration.</title>
        <authorList>
            <person name="Zhang X."/>
            <person name="Sun L."/>
            <person name="Yuan J."/>
            <person name="Sun Y."/>
            <person name="Gao Y."/>
            <person name="Zhang L."/>
            <person name="Li S."/>
            <person name="Dai H."/>
            <person name="Hamel J.F."/>
            <person name="Liu C."/>
            <person name="Yu Y."/>
            <person name="Liu S."/>
            <person name="Lin W."/>
            <person name="Guo K."/>
            <person name="Jin S."/>
            <person name="Xu P."/>
            <person name="Storey K.B."/>
            <person name="Huan P."/>
            <person name="Zhang T."/>
            <person name="Zhou Y."/>
            <person name="Zhang J."/>
            <person name="Lin C."/>
            <person name="Li X."/>
            <person name="Xing L."/>
            <person name="Huo D."/>
            <person name="Sun M."/>
            <person name="Wang L."/>
            <person name="Mercier A."/>
            <person name="Li F."/>
            <person name="Yang H."/>
            <person name="Xiang J."/>
        </authorList>
    </citation>
    <scope>NUCLEOTIDE SEQUENCE [LARGE SCALE GENOMIC DNA]</scope>
    <source>
        <strain evidence="4">Shaxun</strain>
        <tissue evidence="4">Muscle</tissue>
    </source>
</reference>
<dbReference type="InterPro" id="IPR027417">
    <property type="entry name" value="P-loop_NTPase"/>
</dbReference>
<comment type="caution">
    <text evidence="4">The sequence shown here is derived from an EMBL/GenBank/DDBJ whole genome shotgun (WGS) entry which is preliminary data.</text>
</comment>
<feature type="coiled-coil region" evidence="1">
    <location>
        <begin position="525"/>
        <end position="552"/>
    </location>
</feature>
<evidence type="ECO:0000256" key="1">
    <source>
        <dbReference type="SAM" id="Coils"/>
    </source>
</evidence>
<sequence length="838" mass="95497">MVSSPCSTGTVLPCDEKKYAELGERFSIDCHLSDIVAPKRSCPQIGECFDCRKCVIKNTDTITCSVSGSRPSVNFTFDAINMTHVTNTTTKIQYDNSSDTWTTSSTINIHSRSCNMSLKLGCKVEGNYPFELSDSYANVQLDTCSGIQRKEPRENPSSDPASHTAIPIIITIILLLVLVIVFLVAAGFIIKKRRELGNTDGIPQYETPLIEIEDKKGLLISHLENIYSGMRYITPLPWGKPIDIEQLYSPTTFVVTMQDGKEYTEASNVFLESSDFDSIKRALFKAELGNGKTTLQKYLAWQWSEKTDMQKQQKLLFFLEVKDINMGLAEALCRDLHTDLDINRNEILRLLKTIECQIVMYGLEAISDPSKDTRDHKMSDPKDIQIKRILAERIDKVYPNLQLLVTSSELDKAVPCFKQPYTEIKMKNFNKKQLDIYIQKVCEIYMSSNPHSSSESKHSYQDKVTTVKKHLNDNDLIENFRDCPLYMCTFIHILSLEGTSSAKIECNINKLSSLLGAVVSCLVLRHTQKQKVKEDRKEIENIERQLGKVSLEKREKITSCWDKKKLEKCIGKKNLDTAITIGFLKLTSGNITTVRFSTLSNVTFFHPWVQDFLIAQYTDLKQLKKLKQMFQNISDREKVARVLKFVCGTSEDTELISEIIEFSVNEKLWNVFIDCLHEVRDDLNVKELTKGNIKTALSTQDVNVDMLEGRYHQNAVLEFCNLCQANKITLTTMCFNGLVPDSFVKELTLPTMKQLILQKTTFDIDDTVTTLIEKATKDNSVETLRFLECTLPERITLSDNLRETCLNSKCKEATKLPERETVLTRENTNSEGKRCNRL</sequence>
<dbReference type="Proteomes" id="UP000230750">
    <property type="component" value="Unassembled WGS sequence"/>
</dbReference>
<accession>A0A2G8KH91</accession>
<organism evidence="4 5">
    <name type="scientific">Stichopus japonicus</name>
    <name type="common">Sea cucumber</name>
    <dbReference type="NCBI Taxonomy" id="307972"/>
    <lineage>
        <taxon>Eukaryota</taxon>
        <taxon>Metazoa</taxon>
        <taxon>Echinodermata</taxon>
        <taxon>Eleutherozoa</taxon>
        <taxon>Echinozoa</taxon>
        <taxon>Holothuroidea</taxon>
        <taxon>Aspidochirotacea</taxon>
        <taxon>Aspidochirotida</taxon>
        <taxon>Stichopodidae</taxon>
        <taxon>Apostichopus</taxon>
    </lineage>
</organism>
<dbReference type="EMBL" id="MRZV01000586">
    <property type="protein sequence ID" value="PIK47340.1"/>
    <property type="molecule type" value="Genomic_DNA"/>
</dbReference>
<dbReference type="PANTHER" id="PTHR46844">
    <property type="entry name" value="SLR5058 PROTEIN"/>
    <property type="match status" value="1"/>
</dbReference>
<proteinExistence type="predicted"/>